<evidence type="ECO:0000256" key="8">
    <source>
        <dbReference type="ARBA" id="ARBA00023136"/>
    </source>
</evidence>
<feature type="domain" description="ABC transporter" evidence="9">
    <location>
        <begin position="5"/>
        <end position="224"/>
    </location>
</feature>
<dbReference type="PANTHER" id="PTHR43553">
    <property type="entry name" value="HEAVY METAL TRANSPORTER"/>
    <property type="match status" value="1"/>
</dbReference>
<comment type="similarity">
    <text evidence="2">Belongs to the ABC transporter superfamily.</text>
</comment>
<evidence type="ECO:0000256" key="1">
    <source>
        <dbReference type="ARBA" id="ARBA00004202"/>
    </source>
</evidence>
<dbReference type="Proteomes" id="UP001239167">
    <property type="component" value="Unassembled WGS sequence"/>
</dbReference>
<dbReference type="InterPro" id="IPR003439">
    <property type="entry name" value="ABC_transporter-like_ATP-bd"/>
</dbReference>
<keyword evidence="6 10" id="KW-0067">ATP-binding</keyword>
<dbReference type="RefSeq" id="WP_196604405.1">
    <property type="nucleotide sequence ID" value="NZ_CP116940.1"/>
</dbReference>
<keyword evidence="5" id="KW-0547">Nucleotide-binding</keyword>
<name>A0ABT9YDQ6_9FIRM</name>
<protein>
    <submittedName>
        <fullName evidence="10">Cobalt/nickel transport system ATP-binding protein</fullName>
    </submittedName>
</protein>
<reference evidence="10 11" key="1">
    <citation type="submission" date="2023-07" db="EMBL/GenBank/DDBJ databases">
        <title>Genomic Encyclopedia of Type Strains, Phase IV (KMG-IV): sequencing the most valuable type-strain genomes for metagenomic binning, comparative biology and taxonomic classification.</title>
        <authorList>
            <person name="Goeker M."/>
        </authorList>
    </citation>
    <scope>NUCLEOTIDE SEQUENCE [LARGE SCALE GENOMIC DNA]</scope>
    <source>
        <strain evidence="10 11">DSM 16980</strain>
    </source>
</reference>
<keyword evidence="7" id="KW-1278">Translocase</keyword>
<comment type="subcellular location">
    <subcellularLocation>
        <location evidence="1">Cell membrane</location>
        <topology evidence="1">Peripheral membrane protein</topology>
    </subcellularLocation>
</comment>
<keyword evidence="11" id="KW-1185">Reference proteome</keyword>
<sequence>MNTLVELSSVSYKYDNIIALENISLTIKEGELILLTGPNGCGKSTLFKLLNGLVFPSSGKYFFAGQEITPKLLKDNLSAKKFHQQIGYVFQNPDLQLFNPTVYDEIAFGPRQMQFDEDKIRERTDSLLCFLHIEHLRDRVPYHLSGGEKKKVSIAAVLALNPDIIMMDEPLNGLDKKARKWVENFIIDFSAAGKTMLIASHEEEIFTMQNRRTVQLDENHQLVL</sequence>
<keyword evidence="4" id="KW-1003">Cell membrane</keyword>
<proteinExistence type="inferred from homology"/>
<organism evidence="10 11">
    <name type="scientific">Pectinatus haikarae</name>
    <dbReference type="NCBI Taxonomy" id="349096"/>
    <lineage>
        <taxon>Bacteria</taxon>
        <taxon>Bacillati</taxon>
        <taxon>Bacillota</taxon>
        <taxon>Negativicutes</taxon>
        <taxon>Selenomonadales</taxon>
        <taxon>Selenomonadaceae</taxon>
        <taxon>Pectinatus</taxon>
    </lineage>
</organism>
<keyword evidence="8" id="KW-0472">Membrane</keyword>
<dbReference type="Gene3D" id="3.40.50.300">
    <property type="entry name" value="P-loop containing nucleotide triphosphate hydrolases"/>
    <property type="match status" value="1"/>
</dbReference>
<evidence type="ECO:0000256" key="3">
    <source>
        <dbReference type="ARBA" id="ARBA00022448"/>
    </source>
</evidence>
<dbReference type="PANTHER" id="PTHR43553:SF27">
    <property type="entry name" value="ENERGY-COUPLING FACTOR TRANSPORTER ATP-BINDING PROTEIN ECFA2"/>
    <property type="match status" value="1"/>
</dbReference>
<evidence type="ECO:0000256" key="4">
    <source>
        <dbReference type="ARBA" id="ARBA00022475"/>
    </source>
</evidence>
<accession>A0ABT9YDQ6</accession>
<dbReference type="SUPFAM" id="SSF52540">
    <property type="entry name" value="P-loop containing nucleoside triphosphate hydrolases"/>
    <property type="match status" value="1"/>
</dbReference>
<evidence type="ECO:0000256" key="7">
    <source>
        <dbReference type="ARBA" id="ARBA00022967"/>
    </source>
</evidence>
<gene>
    <name evidence="10" type="ORF">J2S01_002909</name>
</gene>
<dbReference type="InterPro" id="IPR015856">
    <property type="entry name" value="ABC_transpr_CbiO/EcfA_su"/>
</dbReference>
<dbReference type="InterPro" id="IPR050095">
    <property type="entry name" value="ECF_ABC_transporter_ATP-bd"/>
</dbReference>
<keyword evidence="3" id="KW-0813">Transport</keyword>
<dbReference type="CDD" id="cd03225">
    <property type="entry name" value="ABC_cobalt_CbiO_domain1"/>
    <property type="match status" value="1"/>
</dbReference>
<evidence type="ECO:0000256" key="2">
    <source>
        <dbReference type="ARBA" id="ARBA00005417"/>
    </source>
</evidence>
<dbReference type="PROSITE" id="PS00211">
    <property type="entry name" value="ABC_TRANSPORTER_1"/>
    <property type="match status" value="1"/>
</dbReference>
<dbReference type="GO" id="GO:0005524">
    <property type="term" value="F:ATP binding"/>
    <property type="evidence" value="ECO:0007669"/>
    <property type="project" value="UniProtKB-KW"/>
</dbReference>
<dbReference type="InterPro" id="IPR027417">
    <property type="entry name" value="P-loop_NTPase"/>
</dbReference>
<dbReference type="PROSITE" id="PS50893">
    <property type="entry name" value="ABC_TRANSPORTER_2"/>
    <property type="match status" value="1"/>
</dbReference>
<evidence type="ECO:0000313" key="10">
    <source>
        <dbReference type="EMBL" id="MDQ0205169.1"/>
    </source>
</evidence>
<dbReference type="SMART" id="SM00382">
    <property type="entry name" value="AAA"/>
    <property type="match status" value="1"/>
</dbReference>
<evidence type="ECO:0000259" key="9">
    <source>
        <dbReference type="PROSITE" id="PS50893"/>
    </source>
</evidence>
<evidence type="ECO:0000256" key="5">
    <source>
        <dbReference type="ARBA" id="ARBA00022741"/>
    </source>
</evidence>
<evidence type="ECO:0000313" key="11">
    <source>
        <dbReference type="Proteomes" id="UP001239167"/>
    </source>
</evidence>
<dbReference type="InterPro" id="IPR003593">
    <property type="entry name" value="AAA+_ATPase"/>
</dbReference>
<dbReference type="InterPro" id="IPR017871">
    <property type="entry name" value="ABC_transporter-like_CS"/>
</dbReference>
<dbReference type="Pfam" id="PF00005">
    <property type="entry name" value="ABC_tran"/>
    <property type="match status" value="1"/>
</dbReference>
<evidence type="ECO:0000256" key="6">
    <source>
        <dbReference type="ARBA" id="ARBA00022840"/>
    </source>
</evidence>
<comment type="caution">
    <text evidence="10">The sequence shown here is derived from an EMBL/GenBank/DDBJ whole genome shotgun (WGS) entry which is preliminary data.</text>
</comment>
<dbReference type="EMBL" id="JAUSUE010000032">
    <property type="protein sequence ID" value="MDQ0205169.1"/>
    <property type="molecule type" value="Genomic_DNA"/>
</dbReference>